<reference evidence="1" key="2">
    <citation type="journal article" date="2015" name="Fish Shellfish Immunol.">
        <title>Early steps in the European eel (Anguilla anguilla)-Vibrio vulnificus interaction in the gills: Role of the RtxA13 toxin.</title>
        <authorList>
            <person name="Callol A."/>
            <person name="Pajuelo D."/>
            <person name="Ebbesson L."/>
            <person name="Teles M."/>
            <person name="MacKenzie S."/>
            <person name="Amaro C."/>
        </authorList>
    </citation>
    <scope>NUCLEOTIDE SEQUENCE</scope>
</reference>
<proteinExistence type="predicted"/>
<sequence>MMIHALQHAGNVKNNLALFSFNVVMPIDHNILVFCSN</sequence>
<accession>A0A0E9RQ40</accession>
<name>A0A0E9RQ40_ANGAN</name>
<evidence type="ECO:0000313" key="1">
    <source>
        <dbReference type="EMBL" id="JAH30473.1"/>
    </source>
</evidence>
<organism evidence="1">
    <name type="scientific">Anguilla anguilla</name>
    <name type="common">European freshwater eel</name>
    <name type="synonym">Muraena anguilla</name>
    <dbReference type="NCBI Taxonomy" id="7936"/>
    <lineage>
        <taxon>Eukaryota</taxon>
        <taxon>Metazoa</taxon>
        <taxon>Chordata</taxon>
        <taxon>Craniata</taxon>
        <taxon>Vertebrata</taxon>
        <taxon>Euteleostomi</taxon>
        <taxon>Actinopterygii</taxon>
        <taxon>Neopterygii</taxon>
        <taxon>Teleostei</taxon>
        <taxon>Anguilliformes</taxon>
        <taxon>Anguillidae</taxon>
        <taxon>Anguilla</taxon>
    </lineage>
</organism>
<dbReference type="AlphaFoldDB" id="A0A0E9RQ40"/>
<protein>
    <submittedName>
        <fullName evidence="1">Uncharacterized protein</fullName>
    </submittedName>
</protein>
<dbReference type="EMBL" id="GBXM01078104">
    <property type="protein sequence ID" value="JAH30473.1"/>
    <property type="molecule type" value="Transcribed_RNA"/>
</dbReference>
<reference evidence="1" key="1">
    <citation type="submission" date="2014-11" db="EMBL/GenBank/DDBJ databases">
        <authorList>
            <person name="Amaro Gonzalez C."/>
        </authorList>
    </citation>
    <scope>NUCLEOTIDE SEQUENCE</scope>
</reference>